<organism evidence="1 2">
    <name type="scientific">Streptosporangium vulgare</name>
    <dbReference type="NCBI Taxonomy" id="46190"/>
    <lineage>
        <taxon>Bacteria</taxon>
        <taxon>Bacillati</taxon>
        <taxon>Actinomycetota</taxon>
        <taxon>Actinomycetes</taxon>
        <taxon>Streptosporangiales</taxon>
        <taxon>Streptosporangiaceae</taxon>
        <taxon>Streptosporangium</taxon>
    </lineage>
</organism>
<dbReference type="RefSeq" id="WP_386155677.1">
    <property type="nucleotide sequence ID" value="NZ_JBHMBS010000003.1"/>
</dbReference>
<accession>A0ABV5T9F3</accession>
<gene>
    <name evidence="1" type="ORF">ACFFRH_09465</name>
</gene>
<reference evidence="1 2" key="1">
    <citation type="submission" date="2024-09" db="EMBL/GenBank/DDBJ databases">
        <authorList>
            <person name="Sun Q."/>
            <person name="Mori K."/>
        </authorList>
    </citation>
    <scope>NUCLEOTIDE SEQUENCE [LARGE SCALE GENOMIC DNA]</scope>
    <source>
        <strain evidence="1 2">JCM 3028</strain>
    </source>
</reference>
<evidence type="ECO:0008006" key="3">
    <source>
        <dbReference type="Google" id="ProtNLM"/>
    </source>
</evidence>
<protein>
    <recommendedName>
        <fullName evidence="3">LysR family transcriptional regulator</fullName>
    </recommendedName>
</protein>
<evidence type="ECO:0000313" key="1">
    <source>
        <dbReference type="EMBL" id="MFB9675712.1"/>
    </source>
</evidence>
<name>A0ABV5T9F3_9ACTN</name>
<evidence type="ECO:0000313" key="2">
    <source>
        <dbReference type="Proteomes" id="UP001589610"/>
    </source>
</evidence>
<keyword evidence="2" id="KW-1185">Reference proteome</keyword>
<dbReference type="Proteomes" id="UP001589610">
    <property type="component" value="Unassembled WGS sequence"/>
</dbReference>
<proteinExistence type="predicted"/>
<sequence>MPIHDAPPAQWALLWRTATETDLIRTFAHTAREVGPSVTRPGV</sequence>
<dbReference type="EMBL" id="JBHMBS010000003">
    <property type="protein sequence ID" value="MFB9675712.1"/>
    <property type="molecule type" value="Genomic_DNA"/>
</dbReference>
<comment type="caution">
    <text evidence="1">The sequence shown here is derived from an EMBL/GenBank/DDBJ whole genome shotgun (WGS) entry which is preliminary data.</text>
</comment>